<sequence>MIVSGRHPRRSSADIRRHYCPLPESDVVVIDGMRVTSLERTVYDVVRTVSLEAAVVVFDAALRSVAWDDETRTYDEAAAERFRTAIRERVRAHSGARGIRQARFVTEFADGRAQLAGESIIRLWCYQLGLPAPELQYRVNFADGGYALLDLCWPALRRWLEFDGLFKYTDAELMAGRSVEEVFADQKSRELRVRAATGWDCDRCGFAEARTIADFADFLRGIGMYPFIG</sequence>
<gene>
    <name evidence="1" type="ORF">ET475_02920</name>
</gene>
<protein>
    <submittedName>
        <fullName evidence="1">Uncharacterized protein</fullName>
    </submittedName>
</protein>
<dbReference type="AlphaFoldDB" id="A0A4P6EA84"/>
<name>A0A4P6EA84_9MICO</name>
<dbReference type="OrthoDB" id="5517693at2"/>
<dbReference type="Proteomes" id="UP000293995">
    <property type="component" value="Chromosome"/>
</dbReference>
<dbReference type="KEGG" id="mprt:ET475_02920"/>
<evidence type="ECO:0000313" key="2">
    <source>
        <dbReference type="Proteomes" id="UP000293995"/>
    </source>
</evidence>
<evidence type="ECO:0000313" key="1">
    <source>
        <dbReference type="EMBL" id="QAY59052.1"/>
    </source>
</evidence>
<accession>A0A4P6EA84</accession>
<keyword evidence="2" id="KW-1185">Reference proteome</keyword>
<proteinExistence type="predicted"/>
<organism evidence="1 2">
    <name type="scientific">Microbacterium protaetiae</name>
    <dbReference type="NCBI Taxonomy" id="2509458"/>
    <lineage>
        <taxon>Bacteria</taxon>
        <taxon>Bacillati</taxon>
        <taxon>Actinomycetota</taxon>
        <taxon>Actinomycetes</taxon>
        <taxon>Micrococcales</taxon>
        <taxon>Microbacteriaceae</taxon>
        <taxon>Microbacterium</taxon>
    </lineage>
</organism>
<reference evidence="1 2" key="1">
    <citation type="submission" date="2019-01" db="EMBL/GenBank/DDBJ databases">
        <title>Genome sequencing of strain DFW100M-13.</title>
        <authorList>
            <person name="Heo J."/>
            <person name="Kim S.-J."/>
            <person name="Kim J.-S."/>
            <person name="Hong S.-B."/>
            <person name="Kwon S.-W."/>
        </authorList>
    </citation>
    <scope>NUCLEOTIDE SEQUENCE [LARGE SCALE GENOMIC DNA]</scope>
    <source>
        <strain evidence="1 2">DFW100M-13</strain>
    </source>
</reference>
<dbReference type="EMBL" id="CP035494">
    <property type="protein sequence ID" value="QAY59052.1"/>
    <property type="molecule type" value="Genomic_DNA"/>
</dbReference>